<accession>A0A6C0J8M2</accession>
<proteinExistence type="predicted"/>
<dbReference type="AlphaFoldDB" id="A0A6C0J8M2"/>
<organism evidence="1">
    <name type="scientific">viral metagenome</name>
    <dbReference type="NCBI Taxonomy" id="1070528"/>
    <lineage>
        <taxon>unclassified sequences</taxon>
        <taxon>metagenomes</taxon>
        <taxon>organismal metagenomes</taxon>
    </lineage>
</organism>
<reference evidence="1" key="1">
    <citation type="journal article" date="2020" name="Nature">
        <title>Giant virus diversity and host interactions through global metagenomics.</title>
        <authorList>
            <person name="Schulz F."/>
            <person name="Roux S."/>
            <person name="Paez-Espino D."/>
            <person name="Jungbluth S."/>
            <person name="Walsh D.A."/>
            <person name="Denef V.J."/>
            <person name="McMahon K.D."/>
            <person name="Konstantinidis K.T."/>
            <person name="Eloe-Fadrosh E.A."/>
            <person name="Kyrpides N.C."/>
            <person name="Woyke T."/>
        </authorList>
    </citation>
    <scope>NUCLEOTIDE SEQUENCE</scope>
    <source>
        <strain evidence="1">GVMAG-M-3300025860-20</strain>
    </source>
</reference>
<sequence>MSNIYEKIIMSQHNMKNGIVSTESTDTVNVKFHRLDTLLLSPDYFDMCKKMSTLVEHLNFNKVLLLVSRGYLFTRYRKTT</sequence>
<protein>
    <submittedName>
        <fullName evidence="1">Uncharacterized protein</fullName>
    </submittedName>
</protein>
<name>A0A6C0J8M2_9ZZZZ</name>
<dbReference type="EMBL" id="MN740330">
    <property type="protein sequence ID" value="QHU00857.1"/>
    <property type="molecule type" value="Genomic_DNA"/>
</dbReference>
<evidence type="ECO:0000313" key="1">
    <source>
        <dbReference type="EMBL" id="QHU00857.1"/>
    </source>
</evidence>